<keyword evidence="3" id="KW-1185">Reference proteome</keyword>
<organism evidence="2 3">
    <name type="scientific">Mycobacterium senriense</name>
    <dbReference type="NCBI Taxonomy" id="2775496"/>
    <lineage>
        <taxon>Bacteria</taxon>
        <taxon>Bacillati</taxon>
        <taxon>Actinomycetota</taxon>
        <taxon>Actinomycetes</taxon>
        <taxon>Mycobacteriales</taxon>
        <taxon>Mycobacteriaceae</taxon>
        <taxon>Mycobacterium</taxon>
        <taxon>Mycobacterium avium complex (MAC)</taxon>
    </lineage>
</organism>
<dbReference type="Proteomes" id="UP000826012">
    <property type="component" value="Chromosome"/>
</dbReference>
<feature type="region of interest" description="Disordered" evidence="1">
    <location>
        <begin position="137"/>
        <end position="158"/>
    </location>
</feature>
<evidence type="ECO:0008006" key="4">
    <source>
        <dbReference type="Google" id="ProtNLM"/>
    </source>
</evidence>
<dbReference type="EMBL" id="AP024828">
    <property type="protein sequence ID" value="BCZ24855.1"/>
    <property type="molecule type" value="Genomic_DNA"/>
</dbReference>
<evidence type="ECO:0000313" key="3">
    <source>
        <dbReference type="Proteomes" id="UP000826012"/>
    </source>
</evidence>
<reference evidence="2 3" key="1">
    <citation type="submission" date="2021-07" db="EMBL/GenBank/DDBJ databases">
        <title>Complete genome sequence of nontuberculous Mycobacterium sp. TY59.</title>
        <authorList>
            <person name="Fukushima K."/>
        </authorList>
    </citation>
    <scope>NUCLEOTIDE SEQUENCE [LARGE SCALE GENOMIC DNA]</scope>
    <source>
        <strain evidence="2 3">TY59</strain>
    </source>
</reference>
<sequence length="158" mass="16402">MALTLDDTQSAVLLALLGLPEDTDDVSLVLDTVRDAVAVEPEAPSAIAAAAKKHGLELLDADSHEALKRDAAEGRRLRAAADQAKVEAQVDAAIDKGKIAASRRKHWVSLIAADAGMGEVLASIPDETAVPLSEIGHASAESETQGAGSDTGVGKWFW</sequence>
<accession>A0ABM7SWZ0</accession>
<proteinExistence type="predicted"/>
<dbReference type="RefSeq" id="WP_221043264.1">
    <property type="nucleotide sequence ID" value="NZ_AP024828.1"/>
</dbReference>
<evidence type="ECO:0000256" key="1">
    <source>
        <dbReference type="SAM" id="MobiDB-lite"/>
    </source>
</evidence>
<protein>
    <recommendedName>
        <fullName evidence="4">Mu-like prophage I protein</fullName>
    </recommendedName>
</protein>
<gene>
    <name evidence="2" type="ORF">MTY59_47100</name>
</gene>
<name>A0ABM7SWZ0_9MYCO</name>
<evidence type="ECO:0000313" key="2">
    <source>
        <dbReference type="EMBL" id="BCZ24855.1"/>
    </source>
</evidence>